<sequence length="110" mass="12607">MRVEKTIILNLSDINDIDSLYKELALLFGFPDFFGRNVDAVIDCIFGVRYPEEGMTKINISKDGCLALKIKNFSNAPDIVKETIISIIEFVNYKYQFKEMNPAILLHLTK</sequence>
<dbReference type="InterPro" id="IPR000468">
    <property type="entry name" value="Barstar"/>
</dbReference>
<evidence type="ECO:0000313" key="2">
    <source>
        <dbReference type="EMBL" id="MBK5145486.1"/>
    </source>
</evidence>
<comment type="caution">
    <text evidence="2">The sequence shown here is derived from an EMBL/GenBank/DDBJ whole genome shotgun (WGS) entry which is preliminary data.</text>
</comment>
<evidence type="ECO:0000313" key="3">
    <source>
        <dbReference type="Proteomes" id="UP001296921"/>
    </source>
</evidence>
<keyword evidence="3" id="KW-1185">Reference proteome</keyword>
<accession>A0ABS1IVC6</accession>
<protein>
    <submittedName>
        <fullName evidence="2">Barstar family protein</fullName>
    </submittedName>
</protein>
<gene>
    <name evidence="2" type="ORF">I2494_17520</name>
</gene>
<reference evidence="2 3" key="1">
    <citation type="submission" date="2020-11" db="EMBL/GenBank/DDBJ databases">
        <title>Insectihabitans protaetiae gen. nov. sp. nov. and Insectihabitans allomyrinae sp. nov., isolated from larvae of Protaetia brevitarsis seulensis and Allomyrina dichotoma, respectively.</title>
        <authorList>
            <person name="Lee S.D."/>
            <person name="Byeon Y.-S."/>
            <person name="Kim S.-M."/>
            <person name="Yang H.L."/>
            <person name="Kim I.S."/>
        </authorList>
    </citation>
    <scope>NUCLEOTIDE SEQUENCE [LARGE SCALE GENOMIC DNA]</scope>
    <source>
        <strain evidence="2 3">BWR-B9</strain>
    </source>
</reference>
<name>A0ABS1IVC6_9GAMM</name>
<dbReference type="EMBL" id="JADRCR010000011">
    <property type="protein sequence ID" value="MBK5145486.1"/>
    <property type="molecule type" value="Genomic_DNA"/>
</dbReference>
<dbReference type="Pfam" id="PF01337">
    <property type="entry name" value="Barstar"/>
    <property type="match status" value="1"/>
</dbReference>
<proteinExistence type="predicted"/>
<feature type="domain" description="Barstar (barnase inhibitor)" evidence="1">
    <location>
        <begin position="6"/>
        <end position="53"/>
    </location>
</feature>
<evidence type="ECO:0000259" key="1">
    <source>
        <dbReference type="Pfam" id="PF01337"/>
    </source>
</evidence>
<dbReference type="Proteomes" id="UP001296921">
    <property type="component" value="Unassembled WGS sequence"/>
</dbReference>
<organism evidence="2 3">
    <name type="scientific">Limnobaculum allomyrinae</name>
    <dbReference type="NCBI Taxonomy" id="2791986"/>
    <lineage>
        <taxon>Bacteria</taxon>
        <taxon>Pseudomonadati</taxon>
        <taxon>Pseudomonadota</taxon>
        <taxon>Gammaproteobacteria</taxon>
        <taxon>Enterobacterales</taxon>
        <taxon>Budviciaceae</taxon>
        <taxon>Limnobaculum</taxon>
    </lineage>
</organism>